<name>A0AAX4NIE4_9ARCH</name>
<dbReference type="InterPro" id="IPR051678">
    <property type="entry name" value="AGP_Transferase"/>
</dbReference>
<dbReference type="Proteomes" id="UP001451606">
    <property type="component" value="Chromosome"/>
</dbReference>
<proteinExistence type="predicted"/>
<dbReference type="GeneID" id="95968152"/>
<dbReference type="RefSeq" id="WP_393971156.1">
    <property type="nucleotide sequence ID" value="NZ_CP133772.1"/>
</dbReference>
<dbReference type="KEGG" id="omr:OXIME_001414"/>
<dbReference type="Pfam" id="PF01636">
    <property type="entry name" value="APH"/>
    <property type="match status" value="1"/>
</dbReference>
<dbReference type="Gene3D" id="3.30.200.20">
    <property type="entry name" value="Phosphorylase Kinase, domain 1"/>
    <property type="match status" value="1"/>
</dbReference>
<dbReference type="PANTHER" id="PTHR21310">
    <property type="entry name" value="AMINOGLYCOSIDE PHOSPHOTRANSFERASE-RELATED-RELATED"/>
    <property type="match status" value="1"/>
</dbReference>
<dbReference type="SUPFAM" id="SSF56112">
    <property type="entry name" value="Protein kinase-like (PK-like)"/>
    <property type="match status" value="1"/>
</dbReference>
<evidence type="ECO:0000313" key="2">
    <source>
        <dbReference type="EMBL" id="WYY00829.1"/>
    </source>
</evidence>
<dbReference type="InterPro" id="IPR011009">
    <property type="entry name" value="Kinase-like_dom_sf"/>
</dbReference>
<dbReference type="InterPro" id="IPR002575">
    <property type="entry name" value="Aminoglycoside_PTrfase"/>
</dbReference>
<dbReference type="AlphaFoldDB" id="A0AAX4NIE4"/>
<dbReference type="Gene3D" id="3.90.1200.10">
    <property type="match status" value="1"/>
</dbReference>
<evidence type="ECO:0000259" key="1">
    <source>
        <dbReference type="Pfam" id="PF01636"/>
    </source>
</evidence>
<keyword evidence="3" id="KW-1185">Reference proteome</keyword>
<dbReference type="EMBL" id="CP133772">
    <property type="protein sequence ID" value="WYY00829.1"/>
    <property type="molecule type" value="Genomic_DNA"/>
</dbReference>
<organism evidence="2 3">
    <name type="scientific">Oxyplasma meridianum</name>
    <dbReference type="NCBI Taxonomy" id="3073602"/>
    <lineage>
        <taxon>Archaea</taxon>
        <taxon>Methanobacteriati</taxon>
        <taxon>Thermoplasmatota</taxon>
        <taxon>Thermoplasmata</taxon>
        <taxon>Thermoplasmatales</taxon>
        <taxon>Thermoplasmataceae</taxon>
        <taxon>Oxyplasma</taxon>
    </lineage>
</organism>
<accession>A0AAX4NIE4</accession>
<evidence type="ECO:0000313" key="3">
    <source>
        <dbReference type="Proteomes" id="UP001451606"/>
    </source>
</evidence>
<sequence length="309" mass="35493">MEKSQNISSIRNFADPYIQISGSTTILKIAEGWNNSIYQIGDEYLVKTPLNHKGEDQMILEIRVSRFLQGKISAPIPSFLHYGKMDDGNFAALYRKIDGVNITNKEYGRQEDRIKPDCLEKDEKLKFFRSISEISIEIMSISNEGMPEVAIRDGKTIIKHYMDMLRLARENIFNLIDRNSESRIEEYFGNTLKPEVFNFNPCFIHGDLGGWNILYDRQAMKISGLLDWGNASLSDFALDYSELVYDYGDEFSAVFMDYMKQKGIKHDPGFLKRSAFYVNIAGIIDALYGIETGNNAYIKHGLEEIEMIF</sequence>
<protein>
    <submittedName>
        <fullName evidence="2">Aminoglycoside phosphotransferase family protein</fullName>
    </submittedName>
</protein>
<gene>
    <name evidence="2" type="ORF">OXIME_001414</name>
</gene>
<reference evidence="2 3" key="1">
    <citation type="submission" date="2023-09" db="EMBL/GenBank/DDBJ databases">
        <authorList>
            <person name="Golyshina O.V."/>
            <person name="Lunev E.A."/>
            <person name="Bargiela R."/>
            <person name="Gaines M.C."/>
            <person name="Daum B."/>
            <person name="Bale N.J."/>
            <person name="Koenen M."/>
            <person name="Sinninghe Damst J.S."/>
            <person name="Yakimov M."/>
            <person name="Golyshin P.N."/>
        </authorList>
    </citation>
    <scope>NUCLEOTIDE SEQUENCE [LARGE SCALE GENOMIC DNA]</scope>
    <source>
        <strain evidence="2 3">M1</strain>
    </source>
</reference>
<feature type="domain" description="Aminoglycoside phosphotransferase" evidence="1">
    <location>
        <begin position="26"/>
        <end position="260"/>
    </location>
</feature>